<dbReference type="PANTHER" id="PTHR42985:SF47">
    <property type="entry name" value="INTEGRAL MEMBRANE TRANSPORT PROTEIN"/>
    <property type="match status" value="1"/>
</dbReference>
<dbReference type="CDD" id="cd11493">
    <property type="entry name" value="SLC5sbd_NIS-like_u1"/>
    <property type="match status" value="1"/>
</dbReference>
<sequence length="529" mass="58143">MTSTFTSPDWLMFGLYFVLLALTGWWINRTGAQNSQQYFIGSNRMPTWLAAISVLATAQSAATFLGGPDIGYRSNLTYLASLLGALMAAFFVGYFLIPRFYRHKVSTVYELLELRFGSAAKKQAGLMYLFGRIFANGARLYMAALAVSMMLFSDIAWQHLVWSVVLLCLISLLYSIFGGIESVIYGDAFQCVVYVAAAVLVLLYLWGSIPVDFATLLHALQHPPENAPSKLVLIDTRWDFSSAGAFTLYSSVTGLFLLYIASFGLDQDLTQRVLTCKNARQGSLAMIWSVVLVLPVTLVFILIGFLLHIFYQRPDLMAGSGAVLQHSQFSGEDITVFMYYVLHEMPAGLRGLVTVGVIAAAVSTLTSGLNSMASVIIQDLYKPWQQQRQAKTEAYYVAAARWSMLLCAGALALMALLCFHWQQSSDMPLLTFALGVMVFSYSGLLGVYASALFSQRGSPASVLAALIAGFVITLLMQPYLQTYYLPQEWQFDLAFSWQLCIGFACSFIICQLGKSSDAVSQSPLNGVAA</sequence>
<organism evidence="13 14">
    <name type="scientific">Rheinheimera mesophila</name>
    <dbReference type="NCBI Taxonomy" id="1547515"/>
    <lineage>
        <taxon>Bacteria</taxon>
        <taxon>Pseudomonadati</taxon>
        <taxon>Pseudomonadota</taxon>
        <taxon>Gammaproteobacteria</taxon>
        <taxon>Chromatiales</taxon>
        <taxon>Chromatiaceae</taxon>
        <taxon>Rheinheimera</taxon>
    </lineage>
</organism>
<comment type="caution">
    <text evidence="13">The sequence shown here is derived from an EMBL/GenBank/DDBJ whole genome shotgun (WGS) entry which is preliminary data.</text>
</comment>
<evidence type="ECO:0000256" key="2">
    <source>
        <dbReference type="ARBA" id="ARBA00006434"/>
    </source>
</evidence>
<feature type="transmembrane region" description="Helical" evidence="12">
    <location>
        <begin position="394"/>
        <end position="417"/>
    </location>
</feature>
<keyword evidence="7" id="KW-0915">Sodium</keyword>
<keyword evidence="4" id="KW-1003">Cell membrane</keyword>
<dbReference type="EMBL" id="RRCF01000001">
    <property type="protein sequence ID" value="RRJ22880.1"/>
    <property type="molecule type" value="Genomic_DNA"/>
</dbReference>
<feature type="transmembrane region" description="Helical" evidence="12">
    <location>
        <begin position="129"/>
        <end position="153"/>
    </location>
</feature>
<keyword evidence="10" id="KW-0739">Sodium transport</keyword>
<evidence type="ECO:0000256" key="4">
    <source>
        <dbReference type="ARBA" id="ARBA00022475"/>
    </source>
</evidence>
<keyword evidence="14" id="KW-1185">Reference proteome</keyword>
<dbReference type="RefSeq" id="WP_046520392.1">
    <property type="nucleotide sequence ID" value="NZ_LAVS01000034.1"/>
</dbReference>
<dbReference type="InterPro" id="IPR051163">
    <property type="entry name" value="Sodium:Solute_Symporter_SSF"/>
</dbReference>
<feature type="transmembrane region" description="Helical" evidence="12">
    <location>
        <begin position="159"/>
        <end position="180"/>
    </location>
</feature>
<evidence type="ECO:0000256" key="7">
    <source>
        <dbReference type="ARBA" id="ARBA00023053"/>
    </source>
</evidence>
<dbReference type="Proteomes" id="UP000276260">
    <property type="component" value="Unassembled WGS sequence"/>
</dbReference>
<gene>
    <name evidence="13" type="ORF">EIK76_02000</name>
</gene>
<name>A0A3P3QR09_9GAMM</name>
<dbReference type="AlphaFoldDB" id="A0A3P3QR09"/>
<reference evidence="13 14" key="1">
    <citation type="submission" date="2018-11" db="EMBL/GenBank/DDBJ databases">
        <title>Draft genome analysis of Rheinheimera mesophila isolated from an industrial waste site.</title>
        <authorList>
            <person name="Yu Q."/>
            <person name="Qi Y."/>
            <person name="Zhang H."/>
            <person name="Lu Y."/>
            <person name="Pu J."/>
        </authorList>
    </citation>
    <scope>NUCLEOTIDE SEQUENCE [LARGE SCALE GENOMIC DNA]</scope>
    <source>
        <strain evidence="13 14">IITR13</strain>
    </source>
</reference>
<proteinExistence type="inferred from homology"/>
<protein>
    <submittedName>
        <fullName evidence="13">Sodium:solute symporter</fullName>
    </submittedName>
</protein>
<keyword evidence="3" id="KW-0813">Transport</keyword>
<dbReference type="GO" id="GO:0006814">
    <property type="term" value="P:sodium ion transport"/>
    <property type="evidence" value="ECO:0007669"/>
    <property type="project" value="UniProtKB-KW"/>
</dbReference>
<comment type="similarity">
    <text evidence="2 11">Belongs to the sodium:solute symporter (SSF) (TC 2.A.21) family.</text>
</comment>
<comment type="subcellular location">
    <subcellularLocation>
        <location evidence="1">Cell membrane</location>
        <topology evidence="1">Multi-pass membrane protein</topology>
    </subcellularLocation>
</comment>
<feature type="transmembrane region" description="Helical" evidence="12">
    <location>
        <begin position="192"/>
        <end position="220"/>
    </location>
</feature>
<keyword evidence="6 12" id="KW-1133">Transmembrane helix</keyword>
<evidence type="ECO:0000256" key="10">
    <source>
        <dbReference type="ARBA" id="ARBA00023201"/>
    </source>
</evidence>
<feature type="transmembrane region" description="Helical" evidence="12">
    <location>
        <begin position="240"/>
        <end position="265"/>
    </location>
</feature>
<dbReference type="PROSITE" id="PS50283">
    <property type="entry name" value="NA_SOLUT_SYMP_3"/>
    <property type="match status" value="1"/>
</dbReference>
<evidence type="ECO:0000256" key="9">
    <source>
        <dbReference type="ARBA" id="ARBA00023136"/>
    </source>
</evidence>
<keyword evidence="9 12" id="KW-0472">Membrane</keyword>
<feature type="transmembrane region" description="Helical" evidence="12">
    <location>
        <begin position="347"/>
        <end position="373"/>
    </location>
</feature>
<dbReference type="GO" id="GO:0005886">
    <property type="term" value="C:plasma membrane"/>
    <property type="evidence" value="ECO:0007669"/>
    <property type="project" value="UniProtKB-SubCell"/>
</dbReference>
<dbReference type="InterPro" id="IPR001734">
    <property type="entry name" value="Na/solute_symporter"/>
</dbReference>
<feature type="transmembrane region" description="Helical" evidence="12">
    <location>
        <begin position="495"/>
        <end position="513"/>
    </location>
</feature>
<evidence type="ECO:0000313" key="13">
    <source>
        <dbReference type="EMBL" id="RRJ22880.1"/>
    </source>
</evidence>
<dbReference type="GO" id="GO:0015293">
    <property type="term" value="F:symporter activity"/>
    <property type="evidence" value="ECO:0007669"/>
    <property type="project" value="TreeGrafter"/>
</dbReference>
<evidence type="ECO:0000256" key="5">
    <source>
        <dbReference type="ARBA" id="ARBA00022692"/>
    </source>
</evidence>
<feature type="transmembrane region" description="Helical" evidence="12">
    <location>
        <begin position="429"/>
        <end position="453"/>
    </location>
</feature>
<accession>A0A3P3QR09</accession>
<dbReference type="InterPro" id="IPR038377">
    <property type="entry name" value="Na/Glc_symporter_sf"/>
</dbReference>
<dbReference type="PANTHER" id="PTHR42985">
    <property type="entry name" value="SODIUM-COUPLED MONOCARBOXYLATE TRANSPORTER"/>
    <property type="match status" value="1"/>
</dbReference>
<keyword evidence="5 12" id="KW-0812">Transmembrane</keyword>
<dbReference type="Pfam" id="PF00474">
    <property type="entry name" value="SSF"/>
    <property type="match status" value="1"/>
</dbReference>
<dbReference type="OrthoDB" id="9803348at2"/>
<evidence type="ECO:0000256" key="8">
    <source>
        <dbReference type="ARBA" id="ARBA00023065"/>
    </source>
</evidence>
<evidence type="ECO:0000256" key="3">
    <source>
        <dbReference type="ARBA" id="ARBA00022448"/>
    </source>
</evidence>
<dbReference type="Gene3D" id="1.20.1730.10">
    <property type="entry name" value="Sodium/glucose cotransporter"/>
    <property type="match status" value="1"/>
</dbReference>
<evidence type="ECO:0000256" key="12">
    <source>
        <dbReference type="SAM" id="Phobius"/>
    </source>
</evidence>
<feature type="transmembrane region" description="Helical" evidence="12">
    <location>
        <begin position="48"/>
        <end position="66"/>
    </location>
</feature>
<feature type="transmembrane region" description="Helical" evidence="12">
    <location>
        <begin position="460"/>
        <end position="480"/>
    </location>
</feature>
<keyword evidence="8" id="KW-0406">Ion transport</keyword>
<feature type="transmembrane region" description="Helical" evidence="12">
    <location>
        <begin position="286"/>
        <end position="311"/>
    </location>
</feature>
<evidence type="ECO:0000256" key="1">
    <source>
        <dbReference type="ARBA" id="ARBA00004651"/>
    </source>
</evidence>
<evidence type="ECO:0000256" key="11">
    <source>
        <dbReference type="RuleBase" id="RU362091"/>
    </source>
</evidence>
<evidence type="ECO:0000256" key="6">
    <source>
        <dbReference type="ARBA" id="ARBA00022989"/>
    </source>
</evidence>
<evidence type="ECO:0000313" key="14">
    <source>
        <dbReference type="Proteomes" id="UP000276260"/>
    </source>
</evidence>
<feature type="transmembrane region" description="Helical" evidence="12">
    <location>
        <begin position="78"/>
        <end position="97"/>
    </location>
</feature>
<feature type="transmembrane region" description="Helical" evidence="12">
    <location>
        <begin position="12"/>
        <end position="28"/>
    </location>
</feature>